<organism evidence="1 2">
    <name type="scientific">Ligilactobacillus ruminis DSM 20403 = NBRC 102161</name>
    <dbReference type="NCBI Taxonomy" id="1423798"/>
    <lineage>
        <taxon>Bacteria</taxon>
        <taxon>Bacillati</taxon>
        <taxon>Bacillota</taxon>
        <taxon>Bacilli</taxon>
        <taxon>Lactobacillales</taxon>
        <taxon>Lactobacillaceae</taxon>
        <taxon>Ligilactobacillus</taxon>
    </lineage>
</organism>
<evidence type="ECO:0000313" key="1">
    <source>
        <dbReference type="EMBL" id="SFG17231.1"/>
    </source>
</evidence>
<dbReference type="Proteomes" id="UP000182635">
    <property type="component" value="Unassembled WGS sequence"/>
</dbReference>
<proteinExistence type="predicted"/>
<protein>
    <submittedName>
        <fullName evidence="1">Uncharacterized protein</fullName>
    </submittedName>
</protein>
<evidence type="ECO:0000313" key="2">
    <source>
        <dbReference type="Proteomes" id="UP000182635"/>
    </source>
</evidence>
<dbReference type="EMBL" id="FOPI01000004">
    <property type="protein sequence ID" value="SFG17231.1"/>
    <property type="molecule type" value="Genomic_DNA"/>
</dbReference>
<dbReference type="OrthoDB" id="5194822at2"/>
<gene>
    <name evidence="1" type="ORF">SAMN02910432_00184</name>
</gene>
<name>A0A1I2PV11_9LACO</name>
<sequence>MISLIKLAQEGKIETTGAKPKLPIKVDGVSSETLDVYKIPLEYLYYNDQNGRITTGIAEYGEEIHPAYDNENPEYNETIAKIIENGSASDLKRTQKSIEESGQQVYGWVLDDGRVIDGNRRFTALRNIQKKTGQTIYFEAVLLPFSYKNKSERVKIKQLELALQMGVEEREDYDPVDLAIDIYQTTGGKNPIMTLADYGKNSRMSKAKLHEYYLGAVYVKKFLEFIGAPETSYNIVKESKTWTQFQVMGKVLNNEFGDDAEAQVKKNETMQSYFGIILHQMHVGVTGNTARNQVRDFGKYIVKSSGNNDFNDEVMYVVDDLSDAIQDAHVKNYTELSKELSNKNNLIKEFGESYDAHMRAAKNGESVDKFIKSVKDIVKEIRTINDNNGLTGSLRYNEVSNSQLKELQSYMRDLSLTSKELFEKYGSEVR</sequence>
<reference evidence="2" key="1">
    <citation type="submission" date="2016-10" db="EMBL/GenBank/DDBJ databases">
        <authorList>
            <person name="Varghese N."/>
            <person name="Submissions S."/>
        </authorList>
    </citation>
    <scope>NUCLEOTIDE SEQUENCE [LARGE SCALE GENOMIC DNA]</scope>
    <source>
        <strain evidence="2">DSM 20403</strain>
    </source>
</reference>
<dbReference type="AlphaFoldDB" id="A0A1I2PV11"/>
<accession>A0A1I2PV11</accession>
<dbReference type="RefSeq" id="WP_046922481.1">
    <property type="nucleotide sequence ID" value="NZ_AYYL01000062.1"/>
</dbReference>